<reference evidence="9 10" key="1">
    <citation type="journal article" date="2019" name="Sci. Rep.">
        <title>A high-quality genome of Eragrostis curvula grass provides insights into Poaceae evolution and supports new strategies to enhance forage quality.</title>
        <authorList>
            <person name="Carballo J."/>
            <person name="Santos B.A.C.M."/>
            <person name="Zappacosta D."/>
            <person name="Garbus I."/>
            <person name="Selva J.P."/>
            <person name="Gallo C.A."/>
            <person name="Diaz A."/>
            <person name="Albertini E."/>
            <person name="Caccamo M."/>
            <person name="Echenique V."/>
        </authorList>
    </citation>
    <scope>NUCLEOTIDE SEQUENCE [LARGE SCALE GENOMIC DNA]</scope>
    <source>
        <strain evidence="10">cv. Victoria</strain>
        <tissue evidence="9">Leaf</tissue>
    </source>
</reference>
<dbReference type="InterPro" id="IPR001828">
    <property type="entry name" value="ANF_lig-bd_rcpt"/>
</dbReference>
<dbReference type="PANTHER" id="PTHR34836:SF1">
    <property type="entry name" value="OS09G0428600 PROTEIN"/>
    <property type="match status" value="1"/>
</dbReference>
<gene>
    <name evidence="9" type="ORF">EJB05_43128</name>
</gene>
<feature type="chain" id="PRO_5023821467" description="Receptor ligand binding region domain-containing protein" evidence="7">
    <location>
        <begin position="28"/>
        <end position="529"/>
    </location>
</feature>
<evidence type="ECO:0000256" key="5">
    <source>
        <dbReference type="ARBA" id="ARBA00023170"/>
    </source>
</evidence>
<evidence type="ECO:0000256" key="1">
    <source>
        <dbReference type="ARBA" id="ARBA00004141"/>
    </source>
</evidence>
<evidence type="ECO:0000256" key="4">
    <source>
        <dbReference type="ARBA" id="ARBA00023136"/>
    </source>
</evidence>
<feature type="non-terminal residue" evidence="9">
    <location>
        <position position="1"/>
    </location>
</feature>
<dbReference type="PRINTS" id="PR00248">
    <property type="entry name" value="GPCRMGR"/>
</dbReference>
<keyword evidence="5" id="KW-0675">Receptor</keyword>
<dbReference type="FunFam" id="3.40.190.10:FF:000396">
    <property type="entry name" value="Glutamate receptor"/>
    <property type="match status" value="1"/>
</dbReference>
<dbReference type="AlphaFoldDB" id="A0A5J9TEC5"/>
<dbReference type="Proteomes" id="UP000324897">
    <property type="component" value="Chromosome 3"/>
</dbReference>
<evidence type="ECO:0000313" key="10">
    <source>
        <dbReference type="Proteomes" id="UP000324897"/>
    </source>
</evidence>
<evidence type="ECO:0000256" key="7">
    <source>
        <dbReference type="SAM" id="SignalP"/>
    </source>
</evidence>
<dbReference type="InterPro" id="IPR000337">
    <property type="entry name" value="GPCR_3"/>
</dbReference>
<comment type="subcellular location">
    <subcellularLocation>
        <location evidence="1">Membrane</location>
        <topology evidence="1">Multi-pass membrane protein</topology>
    </subcellularLocation>
</comment>
<evidence type="ECO:0000256" key="6">
    <source>
        <dbReference type="ARBA" id="ARBA00023180"/>
    </source>
</evidence>
<feature type="domain" description="Receptor ligand binding region" evidence="8">
    <location>
        <begin position="56"/>
        <end position="201"/>
    </location>
</feature>
<evidence type="ECO:0000313" key="9">
    <source>
        <dbReference type="EMBL" id="TVU09642.1"/>
    </source>
</evidence>
<dbReference type="Gramene" id="TVU09642">
    <property type="protein sequence ID" value="TVU09642"/>
    <property type="gene ID" value="EJB05_43128"/>
</dbReference>
<dbReference type="EMBL" id="RWGY01000039">
    <property type="protein sequence ID" value="TVU09642.1"/>
    <property type="molecule type" value="Genomic_DNA"/>
</dbReference>
<accession>A0A5J9TEC5</accession>
<protein>
    <recommendedName>
        <fullName evidence="8">Receptor ligand binding region domain-containing protein</fullName>
    </recommendedName>
</protein>
<feature type="domain" description="Receptor ligand binding region" evidence="8">
    <location>
        <begin position="203"/>
        <end position="383"/>
    </location>
</feature>
<evidence type="ECO:0000256" key="2">
    <source>
        <dbReference type="ARBA" id="ARBA00022692"/>
    </source>
</evidence>
<dbReference type="Gene3D" id="3.40.50.2300">
    <property type="match status" value="3"/>
</dbReference>
<keyword evidence="3" id="KW-1133">Transmembrane helix</keyword>
<dbReference type="Pfam" id="PF01094">
    <property type="entry name" value="ANF_receptor"/>
    <property type="match status" value="2"/>
</dbReference>
<dbReference type="InterPro" id="IPR028082">
    <property type="entry name" value="Peripla_BP_I"/>
</dbReference>
<dbReference type="GO" id="GO:0004930">
    <property type="term" value="F:G protein-coupled receptor activity"/>
    <property type="evidence" value="ECO:0007669"/>
    <property type="project" value="InterPro"/>
</dbReference>
<comment type="caution">
    <text evidence="9">The sequence shown here is derived from an EMBL/GenBank/DDBJ whole genome shotgun (WGS) entry which is preliminary data.</text>
</comment>
<evidence type="ECO:0000256" key="3">
    <source>
        <dbReference type="ARBA" id="ARBA00022989"/>
    </source>
</evidence>
<keyword evidence="10" id="KW-1185">Reference proteome</keyword>
<organism evidence="9 10">
    <name type="scientific">Eragrostis curvula</name>
    <name type="common">weeping love grass</name>
    <dbReference type="NCBI Taxonomy" id="38414"/>
    <lineage>
        <taxon>Eukaryota</taxon>
        <taxon>Viridiplantae</taxon>
        <taxon>Streptophyta</taxon>
        <taxon>Embryophyta</taxon>
        <taxon>Tracheophyta</taxon>
        <taxon>Spermatophyta</taxon>
        <taxon>Magnoliopsida</taxon>
        <taxon>Liliopsida</taxon>
        <taxon>Poales</taxon>
        <taxon>Poaceae</taxon>
        <taxon>PACMAD clade</taxon>
        <taxon>Chloridoideae</taxon>
        <taxon>Eragrostideae</taxon>
        <taxon>Eragrostidinae</taxon>
        <taxon>Eragrostis</taxon>
    </lineage>
</organism>
<keyword evidence="6" id="KW-0325">Glycoprotein</keyword>
<dbReference type="GO" id="GO:0016020">
    <property type="term" value="C:membrane"/>
    <property type="evidence" value="ECO:0007669"/>
    <property type="project" value="UniProtKB-SubCell"/>
</dbReference>
<proteinExistence type="predicted"/>
<keyword evidence="4" id="KW-0472">Membrane</keyword>
<feature type="signal peptide" evidence="7">
    <location>
        <begin position="1"/>
        <end position="27"/>
    </location>
</feature>
<evidence type="ECO:0000259" key="8">
    <source>
        <dbReference type="Pfam" id="PF01094"/>
    </source>
</evidence>
<dbReference type="PANTHER" id="PTHR34836">
    <property type="entry name" value="OS06G0188250 PROTEIN"/>
    <property type="match status" value="1"/>
</dbReference>
<dbReference type="SUPFAM" id="SSF53822">
    <property type="entry name" value="Periplasmic binding protein-like I"/>
    <property type="match status" value="1"/>
</dbReference>
<name>A0A5J9TEC5_9POAL</name>
<keyword evidence="7" id="KW-0732">Signal</keyword>
<dbReference type="OrthoDB" id="1751005at2759"/>
<keyword evidence="2" id="KW-0812">Transmembrane</keyword>
<dbReference type="InterPro" id="IPR015683">
    <property type="entry name" value="Ionotropic_Glu_rcpt"/>
</dbReference>
<sequence length="529" mass="55913">MAPGCAARSLFLLFFTALASLLPTSQGQPLPAAEAKETVTVGLIIDAASPVGRIANTTIPMALEDFYAAYPNSSARVQVLMHDSGGDVIAAASTALQLMTTQGARAILGPQSSAESAFVADLATRAEVPVVSFSATSPSVSPSAAGSRFFVRAAVSDAAQAGAIAALAAYFGWRRVVPVYQDDDYGAAFVPYLVDALTAAGAETRAFVVHARPALAERVLAAAEEAGMMAAGYAWVITGGLTCLLGSVRPPQGVIGLAPYVPPSTTPRLRDVRRRWAHRFMRDHRDADPAEAEMGCFALWAYDAAWAVASAAERLGPGDLLPPPGLVGGRSGPTDFSGLGKSTSGKKFLAEITNTTFDGLSGRFHLVHGELTVPAFRVVNIVDNAKERSIGFWTPKRRLTRRLGSTSKDDSGLGPVIWPGDSTVVPRGWVQPTSGRKLRVAVPGGRVDPGYRAIIHLDVDPATNRTVAGGYVIEVFEAAVRLLPYALPFEYVLVPSMPYDSLIKKVSHGTLRSAAVELKLHLSAQLVRR</sequence>